<dbReference type="PROSITE" id="PS00136">
    <property type="entry name" value="SUBTILASE_ASP"/>
    <property type="match status" value="1"/>
</dbReference>
<dbReference type="EMBL" id="VFNV01000001">
    <property type="protein sequence ID" value="TQK76635.1"/>
    <property type="molecule type" value="Genomic_DNA"/>
</dbReference>
<evidence type="ECO:0000256" key="4">
    <source>
        <dbReference type="ARBA" id="ARBA00022825"/>
    </source>
</evidence>
<feature type="domain" description="Peptidase S8/S53" evidence="9">
    <location>
        <begin position="174"/>
        <end position="450"/>
    </location>
</feature>
<organism evidence="10 11">
    <name type="scientific">Rarobacter incanus</name>
    <dbReference type="NCBI Taxonomy" id="153494"/>
    <lineage>
        <taxon>Bacteria</taxon>
        <taxon>Bacillati</taxon>
        <taxon>Actinomycetota</taxon>
        <taxon>Actinomycetes</taxon>
        <taxon>Micrococcales</taxon>
        <taxon>Rarobacteraceae</taxon>
        <taxon>Rarobacter</taxon>
    </lineage>
</organism>
<evidence type="ECO:0000259" key="9">
    <source>
        <dbReference type="Pfam" id="PF00082"/>
    </source>
</evidence>
<evidence type="ECO:0000256" key="3">
    <source>
        <dbReference type="ARBA" id="ARBA00022801"/>
    </source>
</evidence>
<dbReference type="PANTHER" id="PTHR43806:SF11">
    <property type="entry name" value="CEREVISIN-RELATED"/>
    <property type="match status" value="1"/>
</dbReference>
<sequence>MERVFGRVCALAMAALLTVSAMTQPAAAAGRDAAASADPTARQAGSSQQADVAAHVASDVALDASGSARVIVTFAGSGSTATQRAAGVVSSKAAVARGRAAVLAKLSTADYRVARTYARIPAVSLRVNEAALDDLREDPNVTAVQMDRVVRATMLESNAVTGITQVQGSYGYTGKGVSVAIIDTGIASDTGSVHPDLADDVVEQLCFREDNDCPTGPNVAADDADFHGTHVAGIITGGNGAAPDAKIYPIKVLSDGSGYDSDILAAVDWIVNKNASAPGSVNLVNMSLGGDTYANRAACNADNQAYKTAFADLRAQGAAIFAATGNDANTNGVSAPGCVDGAIGVGATYDAAMNVSFANCRDAHAVVDMVGCFSNTTATRGTGELVDLLAPGCAIASDGAGGATTDVKCGTSMATPNAAAIGAVVLEAAADAGVTLSADELEQVLEQSGKPVTDTRLSGTIQFPRVDALAAVRSLAIGAPTGLVAAATPSNVSLQWGAVTGADHYVLERTGAAGTTRWEVEAASFIDEGPGCGALAYRVAAVSAGGVVSEWTQQVGATARACPAAVSGFSAASGGERVVLLTWDLPAAAGLTIQRKTGDEAAFTDIVHFAATDRALPTSYRDDLGDEQAGCASITYRIVSTNSSGDAAISADQVRNMCQPWNETRATATAIGNLPYSATSEHAELAARSGAIAFPAGCLAATEQSRVTTSLWWSFGAIASQAVDVTADTMAGSWSDHVLSVWKVAGAELVNVGCAAGSAAKPAATDAVLLESGSTYLIRIDRIDGAGVNDAGTAGVRVAVSAPDDPGTSEPGDGDGGGGGGVSLPGDGDGDGGVSLPGEGDGDGGGSVPGDGDGGGSLPGAGDGGGSDPVDGGSAGGTDPIPTPGTDPGASTGGEGAGGNGASGSTGGDSSATPRGGTSPVVNPAGTRVIADLAIKGRGAQVGRYYIGSAAKQTKTQRAGKTTKITLTVWNRGAASSRIKLTGTKTPRGYKVVYRTASGRNITSKVTRGTFATKVLEPGGSAKILVTLKRVKPKKVKKKSVVTFAAVPQNGSGTADRVRIVLRR</sequence>
<feature type="region of interest" description="Disordered" evidence="7">
    <location>
        <begin position="799"/>
        <end position="924"/>
    </location>
</feature>
<feature type="active site" description="Charge relay system" evidence="5">
    <location>
        <position position="227"/>
    </location>
</feature>
<dbReference type="InterPro" id="IPR013783">
    <property type="entry name" value="Ig-like_fold"/>
</dbReference>
<dbReference type="PROSITE" id="PS00137">
    <property type="entry name" value="SUBTILASE_HIS"/>
    <property type="match status" value="1"/>
</dbReference>
<dbReference type="GO" id="GO:0005975">
    <property type="term" value="P:carbohydrate metabolic process"/>
    <property type="evidence" value="ECO:0007669"/>
    <property type="project" value="UniProtKB-ARBA"/>
</dbReference>
<evidence type="ECO:0000256" key="2">
    <source>
        <dbReference type="ARBA" id="ARBA00022670"/>
    </source>
</evidence>
<feature type="chain" id="PRO_5021751838" evidence="8">
    <location>
        <begin position="29"/>
        <end position="1064"/>
    </location>
</feature>
<dbReference type="InterPro" id="IPR036852">
    <property type="entry name" value="Peptidase_S8/S53_dom_sf"/>
</dbReference>
<proteinExistence type="inferred from homology"/>
<dbReference type="InterPro" id="IPR000209">
    <property type="entry name" value="Peptidase_S8/S53_dom"/>
</dbReference>
<dbReference type="Gene3D" id="3.30.70.80">
    <property type="entry name" value="Peptidase S8 propeptide/proteinase inhibitor I9"/>
    <property type="match status" value="1"/>
</dbReference>
<reference evidence="10 11" key="1">
    <citation type="submission" date="2019-06" db="EMBL/GenBank/DDBJ databases">
        <title>Sequencing the genomes of 1000 actinobacteria strains.</title>
        <authorList>
            <person name="Klenk H.-P."/>
        </authorList>
    </citation>
    <scope>NUCLEOTIDE SEQUENCE [LARGE SCALE GENOMIC DNA]</scope>
    <source>
        <strain evidence="10 11">DSM 10596</strain>
    </source>
</reference>
<keyword evidence="8" id="KW-0732">Signal</keyword>
<dbReference type="AlphaFoldDB" id="A0A542SPY7"/>
<dbReference type="GO" id="GO:0004252">
    <property type="term" value="F:serine-type endopeptidase activity"/>
    <property type="evidence" value="ECO:0007669"/>
    <property type="project" value="UniProtKB-UniRule"/>
</dbReference>
<dbReference type="Proteomes" id="UP000316181">
    <property type="component" value="Unassembled WGS sequence"/>
</dbReference>
<dbReference type="InterPro" id="IPR022398">
    <property type="entry name" value="Peptidase_S8_His-AS"/>
</dbReference>
<dbReference type="SUPFAM" id="SSF52743">
    <property type="entry name" value="Subtilisin-like"/>
    <property type="match status" value="1"/>
</dbReference>
<evidence type="ECO:0000256" key="6">
    <source>
        <dbReference type="RuleBase" id="RU003355"/>
    </source>
</evidence>
<keyword evidence="4 5" id="KW-0720">Serine protease</keyword>
<dbReference type="PRINTS" id="PR00723">
    <property type="entry name" value="SUBTILISIN"/>
</dbReference>
<dbReference type="Gene3D" id="2.60.40.10">
    <property type="entry name" value="Immunoglobulins"/>
    <property type="match status" value="1"/>
</dbReference>
<evidence type="ECO:0000256" key="5">
    <source>
        <dbReference type="PROSITE-ProRule" id="PRU01240"/>
    </source>
</evidence>
<feature type="compositionally biased region" description="Gly residues" evidence="7">
    <location>
        <begin position="843"/>
        <end position="867"/>
    </location>
</feature>
<dbReference type="Gene3D" id="3.40.50.200">
    <property type="entry name" value="Peptidase S8/S53 domain"/>
    <property type="match status" value="1"/>
</dbReference>
<feature type="active site" description="Charge relay system" evidence="5">
    <location>
        <position position="183"/>
    </location>
</feature>
<dbReference type="PROSITE" id="PS51892">
    <property type="entry name" value="SUBTILASE"/>
    <property type="match status" value="1"/>
</dbReference>
<evidence type="ECO:0000256" key="1">
    <source>
        <dbReference type="ARBA" id="ARBA00011073"/>
    </source>
</evidence>
<keyword evidence="3 5" id="KW-0378">Hydrolase</keyword>
<accession>A0A542SPY7</accession>
<comment type="similarity">
    <text evidence="1 5 6">Belongs to the peptidase S8 family.</text>
</comment>
<dbReference type="Pfam" id="PF00082">
    <property type="entry name" value="Peptidase_S8"/>
    <property type="match status" value="1"/>
</dbReference>
<evidence type="ECO:0000313" key="10">
    <source>
        <dbReference type="EMBL" id="TQK76635.1"/>
    </source>
</evidence>
<protein>
    <submittedName>
        <fullName evidence="10">Subtilase family protein</fullName>
    </submittedName>
</protein>
<name>A0A542SPY7_9MICO</name>
<feature type="compositionally biased region" description="Gly residues" evidence="7">
    <location>
        <begin position="891"/>
        <end position="907"/>
    </location>
</feature>
<dbReference type="InterPro" id="IPR023827">
    <property type="entry name" value="Peptidase_S8_Asp-AS"/>
</dbReference>
<feature type="compositionally biased region" description="Gly residues" evidence="7">
    <location>
        <begin position="814"/>
        <end position="823"/>
    </location>
</feature>
<dbReference type="PROSITE" id="PS00138">
    <property type="entry name" value="SUBTILASE_SER"/>
    <property type="match status" value="1"/>
</dbReference>
<keyword evidence="2 5" id="KW-0645">Protease</keyword>
<dbReference type="InterPro" id="IPR050131">
    <property type="entry name" value="Peptidase_S8_subtilisin-like"/>
</dbReference>
<gene>
    <name evidence="10" type="ORF">FB389_1320</name>
</gene>
<comment type="caution">
    <text evidence="10">The sequence shown here is derived from an EMBL/GenBank/DDBJ whole genome shotgun (WGS) entry which is preliminary data.</text>
</comment>
<evidence type="ECO:0000256" key="7">
    <source>
        <dbReference type="SAM" id="MobiDB-lite"/>
    </source>
</evidence>
<dbReference type="InterPro" id="IPR037045">
    <property type="entry name" value="S8pro/Inhibitor_I9_sf"/>
</dbReference>
<dbReference type="InterPro" id="IPR023828">
    <property type="entry name" value="Peptidase_S8_Ser-AS"/>
</dbReference>
<evidence type="ECO:0000313" key="11">
    <source>
        <dbReference type="Proteomes" id="UP000316181"/>
    </source>
</evidence>
<feature type="signal peptide" evidence="8">
    <location>
        <begin position="1"/>
        <end position="28"/>
    </location>
</feature>
<dbReference type="PANTHER" id="PTHR43806">
    <property type="entry name" value="PEPTIDASE S8"/>
    <property type="match status" value="1"/>
</dbReference>
<evidence type="ECO:0000256" key="8">
    <source>
        <dbReference type="SAM" id="SignalP"/>
    </source>
</evidence>
<dbReference type="InterPro" id="IPR015500">
    <property type="entry name" value="Peptidase_S8_subtilisin-rel"/>
</dbReference>
<dbReference type="GO" id="GO:0006508">
    <property type="term" value="P:proteolysis"/>
    <property type="evidence" value="ECO:0007669"/>
    <property type="project" value="UniProtKB-KW"/>
</dbReference>
<feature type="active site" description="Charge relay system" evidence="5">
    <location>
        <position position="412"/>
    </location>
</feature>
<keyword evidence="11" id="KW-1185">Reference proteome</keyword>
<feature type="compositionally biased region" description="Low complexity" evidence="7">
    <location>
        <begin position="868"/>
        <end position="890"/>
    </location>
</feature>